<reference evidence="3" key="1">
    <citation type="journal article" date="2019" name="Int. J. Syst. Evol. Microbiol.">
        <title>The Global Catalogue of Microorganisms (GCM) 10K type strain sequencing project: providing services to taxonomists for standard genome sequencing and annotation.</title>
        <authorList>
            <consortium name="The Broad Institute Genomics Platform"/>
            <consortium name="The Broad Institute Genome Sequencing Center for Infectious Disease"/>
            <person name="Wu L."/>
            <person name="Ma J."/>
        </authorList>
    </citation>
    <scope>NUCLEOTIDE SEQUENCE [LARGE SCALE GENOMIC DNA]</scope>
    <source>
        <strain evidence="3">CGMCC 4.7330</strain>
    </source>
</reference>
<name>A0ABV8E0N7_9NOCA</name>
<dbReference type="Proteomes" id="UP001595696">
    <property type="component" value="Unassembled WGS sequence"/>
</dbReference>
<sequence>MSSVLIAAAAATLVSACESEPSASSPTTTIAPEALFDPCTLPDEAIRAAGANPARRDDNPLGTKRTKWTGCSWGADQYALRVFATTISVTEFRENMNFDGFAPIAVPGRDAHSFHETYPSPDDNCSIVYPSPKGTINFYVTYDFGSTVAEEPCSLVLRAATALDPYLPR</sequence>
<dbReference type="RefSeq" id="WP_378615954.1">
    <property type="nucleotide sequence ID" value="NZ_JBHSAX010000023.1"/>
</dbReference>
<dbReference type="InterPro" id="IPR024520">
    <property type="entry name" value="DUF3558"/>
</dbReference>
<dbReference type="Pfam" id="PF12079">
    <property type="entry name" value="DUF3558"/>
    <property type="match status" value="1"/>
</dbReference>
<gene>
    <name evidence="2" type="ORF">ACFO0B_27660</name>
</gene>
<feature type="chain" id="PRO_5047539126" evidence="1">
    <location>
        <begin position="17"/>
        <end position="169"/>
    </location>
</feature>
<organism evidence="2 3">
    <name type="scientific">Nocardia jiangsuensis</name>
    <dbReference type="NCBI Taxonomy" id="1691563"/>
    <lineage>
        <taxon>Bacteria</taxon>
        <taxon>Bacillati</taxon>
        <taxon>Actinomycetota</taxon>
        <taxon>Actinomycetes</taxon>
        <taxon>Mycobacteriales</taxon>
        <taxon>Nocardiaceae</taxon>
        <taxon>Nocardia</taxon>
    </lineage>
</organism>
<dbReference type="EMBL" id="JBHSAX010000023">
    <property type="protein sequence ID" value="MFC3965783.1"/>
    <property type="molecule type" value="Genomic_DNA"/>
</dbReference>
<evidence type="ECO:0000313" key="3">
    <source>
        <dbReference type="Proteomes" id="UP001595696"/>
    </source>
</evidence>
<accession>A0ABV8E0N7</accession>
<keyword evidence="3" id="KW-1185">Reference proteome</keyword>
<keyword evidence="1" id="KW-0732">Signal</keyword>
<proteinExistence type="predicted"/>
<evidence type="ECO:0000313" key="2">
    <source>
        <dbReference type="EMBL" id="MFC3965783.1"/>
    </source>
</evidence>
<feature type="signal peptide" evidence="1">
    <location>
        <begin position="1"/>
        <end position="16"/>
    </location>
</feature>
<evidence type="ECO:0000256" key="1">
    <source>
        <dbReference type="SAM" id="SignalP"/>
    </source>
</evidence>
<comment type="caution">
    <text evidence="2">The sequence shown here is derived from an EMBL/GenBank/DDBJ whole genome shotgun (WGS) entry which is preliminary data.</text>
</comment>
<protein>
    <submittedName>
        <fullName evidence="2">DUF3558 domain-containing protein</fullName>
    </submittedName>
</protein>